<evidence type="ECO:0000313" key="8">
    <source>
        <dbReference type="Proteomes" id="UP000198889"/>
    </source>
</evidence>
<sequence length="97" mass="10372">MTDLAATRLLVRGRVQGVGYRAWLVREADGRGLRGWVRNRLDGSVEALVFSPAPTLADFLAACRMGPAAANVTEVTVQEEAVPAAEAFGDFAIWPTA</sequence>
<dbReference type="EC" id="3.6.1.7" evidence="2 4"/>
<accession>A0A1G4UU23</accession>
<dbReference type="PROSITE" id="PS51160">
    <property type="entry name" value="ACYLPHOSPHATASE_3"/>
    <property type="match status" value="1"/>
</dbReference>
<name>A0A1G4UU23_9HYPH</name>
<evidence type="ECO:0000256" key="5">
    <source>
        <dbReference type="RuleBase" id="RU004168"/>
    </source>
</evidence>
<protein>
    <recommendedName>
        <fullName evidence="2 4">acylphosphatase</fullName>
        <ecNumber evidence="2 4">3.6.1.7</ecNumber>
    </recommendedName>
</protein>
<evidence type="ECO:0000256" key="4">
    <source>
        <dbReference type="PROSITE-ProRule" id="PRU00520"/>
    </source>
</evidence>
<dbReference type="GO" id="GO:0003998">
    <property type="term" value="F:acylphosphatase activity"/>
    <property type="evidence" value="ECO:0007669"/>
    <property type="project" value="UniProtKB-EC"/>
</dbReference>
<evidence type="ECO:0000256" key="3">
    <source>
        <dbReference type="ARBA" id="ARBA00047645"/>
    </source>
</evidence>
<feature type="domain" description="Acylphosphatase-like" evidence="6">
    <location>
        <begin position="6"/>
        <end position="95"/>
    </location>
</feature>
<feature type="active site" evidence="4">
    <location>
        <position position="21"/>
    </location>
</feature>
<evidence type="ECO:0000313" key="7">
    <source>
        <dbReference type="EMBL" id="SCW96309.1"/>
    </source>
</evidence>
<dbReference type="InterPro" id="IPR001792">
    <property type="entry name" value="Acylphosphatase-like_dom"/>
</dbReference>
<dbReference type="Proteomes" id="UP000198889">
    <property type="component" value="Unassembled WGS sequence"/>
</dbReference>
<dbReference type="PANTHER" id="PTHR47268">
    <property type="entry name" value="ACYLPHOSPHATASE"/>
    <property type="match status" value="1"/>
</dbReference>
<dbReference type="InterPro" id="IPR036046">
    <property type="entry name" value="Acylphosphatase-like_dom_sf"/>
</dbReference>
<keyword evidence="8" id="KW-1185">Reference proteome</keyword>
<evidence type="ECO:0000256" key="2">
    <source>
        <dbReference type="ARBA" id="ARBA00012150"/>
    </source>
</evidence>
<reference evidence="8" key="1">
    <citation type="submission" date="2016-10" db="EMBL/GenBank/DDBJ databases">
        <authorList>
            <person name="Varghese N."/>
            <person name="Submissions S."/>
        </authorList>
    </citation>
    <scope>NUCLEOTIDE SEQUENCE [LARGE SCALE GENOMIC DNA]</scope>
    <source>
        <strain evidence="8">CGMCC 1.1761</strain>
    </source>
</reference>
<evidence type="ECO:0000256" key="1">
    <source>
        <dbReference type="ARBA" id="ARBA00005614"/>
    </source>
</evidence>
<dbReference type="SUPFAM" id="SSF54975">
    <property type="entry name" value="Acylphosphatase/BLUF domain-like"/>
    <property type="match status" value="1"/>
</dbReference>
<comment type="catalytic activity">
    <reaction evidence="3 4">
        <text>an acyl phosphate + H2O = a carboxylate + phosphate + H(+)</text>
        <dbReference type="Rhea" id="RHEA:14965"/>
        <dbReference type="ChEBI" id="CHEBI:15377"/>
        <dbReference type="ChEBI" id="CHEBI:15378"/>
        <dbReference type="ChEBI" id="CHEBI:29067"/>
        <dbReference type="ChEBI" id="CHEBI:43474"/>
        <dbReference type="ChEBI" id="CHEBI:59918"/>
        <dbReference type="EC" id="3.6.1.7"/>
    </reaction>
</comment>
<dbReference type="Gene3D" id="3.30.70.100">
    <property type="match status" value="1"/>
</dbReference>
<comment type="similarity">
    <text evidence="1 5">Belongs to the acylphosphatase family.</text>
</comment>
<gene>
    <name evidence="7" type="ORF">SAMN05660859_0224</name>
</gene>
<keyword evidence="4" id="KW-0378">Hydrolase</keyword>
<dbReference type="RefSeq" id="WP_091444460.1">
    <property type="nucleotide sequence ID" value="NZ_FMTP01000011.1"/>
</dbReference>
<organism evidence="7 8">
    <name type="scientific">Ancylobacter rudongensis</name>
    <dbReference type="NCBI Taxonomy" id="177413"/>
    <lineage>
        <taxon>Bacteria</taxon>
        <taxon>Pseudomonadati</taxon>
        <taxon>Pseudomonadota</taxon>
        <taxon>Alphaproteobacteria</taxon>
        <taxon>Hyphomicrobiales</taxon>
        <taxon>Xanthobacteraceae</taxon>
        <taxon>Ancylobacter</taxon>
    </lineage>
</organism>
<dbReference type="AlphaFoldDB" id="A0A1G4UU23"/>
<dbReference type="EMBL" id="FMTP01000011">
    <property type="protein sequence ID" value="SCW96309.1"/>
    <property type="molecule type" value="Genomic_DNA"/>
</dbReference>
<dbReference type="InterPro" id="IPR020456">
    <property type="entry name" value="Acylphosphatase"/>
</dbReference>
<dbReference type="Pfam" id="PF00708">
    <property type="entry name" value="Acylphosphatase"/>
    <property type="match status" value="1"/>
</dbReference>
<feature type="active site" evidence="4">
    <location>
        <position position="39"/>
    </location>
</feature>
<dbReference type="PANTHER" id="PTHR47268:SF4">
    <property type="entry name" value="ACYLPHOSPHATASE"/>
    <property type="match status" value="1"/>
</dbReference>
<dbReference type="STRING" id="177413.SAMN05660859_0224"/>
<proteinExistence type="inferred from homology"/>
<evidence type="ECO:0000259" key="6">
    <source>
        <dbReference type="PROSITE" id="PS51160"/>
    </source>
</evidence>